<proteinExistence type="predicted"/>
<dbReference type="EMBL" id="JBHUCM010000016">
    <property type="protein sequence ID" value="MFD1539063.1"/>
    <property type="molecule type" value="Genomic_DNA"/>
</dbReference>
<sequence>MELYQLREDPQLGCRVCPLPVSEDLAELMARSHHIAWPTWLDQGPRMLRDILELCRLRTARGLAVLSWLSGSEPPSGPAAELGWLWTSRRLTGQRQERLYGAAAAVPEPVLNLVLANWTWALGTCHGGRVAAPYLAGTAYPGDGSVAAAATMTLYQTFDRHPESRPAIAAAWAVARAGADWCRAAELHAAYGTQTPVFTYPRGTGPVPAGVRPWIERLFRLRG</sequence>
<accession>A0ABW4G8I3</accession>
<gene>
    <name evidence="1" type="ORF">ACFSJ0_18555</name>
</gene>
<protein>
    <submittedName>
        <fullName evidence="1">Uncharacterized protein</fullName>
    </submittedName>
</protein>
<evidence type="ECO:0000313" key="2">
    <source>
        <dbReference type="Proteomes" id="UP001597097"/>
    </source>
</evidence>
<evidence type="ECO:0000313" key="1">
    <source>
        <dbReference type="EMBL" id="MFD1539063.1"/>
    </source>
</evidence>
<keyword evidence="2" id="KW-1185">Reference proteome</keyword>
<dbReference type="Proteomes" id="UP001597097">
    <property type="component" value="Unassembled WGS sequence"/>
</dbReference>
<comment type="caution">
    <text evidence="1">The sequence shown here is derived from an EMBL/GenBank/DDBJ whole genome shotgun (WGS) entry which is preliminary data.</text>
</comment>
<reference evidence="2" key="1">
    <citation type="journal article" date="2019" name="Int. J. Syst. Evol. Microbiol.">
        <title>The Global Catalogue of Microorganisms (GCM) 10K type strain sequencing project: providing services to taxonomists for standard genome sequencing and annotation.</title>
        <authorList>
            <consortium name="The Broad Institute Genomics Platform"/>
            <consortium name="The Broad Institute Genome Sequencing Center for Infectious Disease"/>
            <person name="Wu L."/>
            <person name="Ma J."/>
        </authorList>
    </citation>
    <scope>NUCLEOTIDE SEQUENCE [LARGE SCALE GENOMIC DNA]</scope>
    <source>
        <strain evidence="2">CGMCC 1.15399</strain>
    </source>
</reference>
<dbReference type="RefSeq" id="WP_219532959.1">
    <property type="nucleotide sequence ID" value="NZ_JAHKRM010000016.1"/>
</dbReference>
<name>A0ABW4G8I3_9ACTN</name>
<organism evidence="1 2">
    <name type="scientific">Nonomuraea guangzhouensis</name>
    <dbReference type="NCBI Taxonomy" id="1291555"/>
    <lineage>
        <taxon>Bacteria</taxon>
        <taxon>Bacillati</taxon>
        <taxon>Actinomycetota</taxon>
        <taxon>Actinomycetes</taxon>
        <taxon>Streptosporangiales</taxon>
        <taxon>Streptosporangiaceae</taxon>
        <taxon>Nonomuraea</taxon>
    </lineage>
</organism>